<dbReference type="Pfam" id="PF04960">
    <property type="entry name" value="Glutaminase"/>
    <property type="match status" value="1"/>
</dbReference>
<dbReference type="InterPro" id="IPR015868">
    <property type="entry name" value="Glutaminase"/>
</dbReference>
<dbReference type="HAMAP" id="MF_00313">
    <property type="entry name" value="Glutaminase"/>
    <property type="match status" value="1"/>
</dbReference>
<dbReference type="NCBIfam" id="TIGR03814">
    <property type="entry name" value="Gln_ase"/>
    <property type="match status" value="1"/>
</dbReference>
<feature type="binding site" evidence="6">
    <location>
        <position position="74"/>
    </location>
    <ligand>
        <name>substrate</name>
    </ligand>
</feature>
<evidence type="ECO:0000256" key="2">
    <source>
        <dbReference type="ARBA" id="ARBA00011881"/>
    </source>
</evidence>
<evidence type="ECO:0000313" key="8">
    <source>
        <dbReference type="Proteomes" id="UP001058273"/>
    </source>
</evidence>
<sequence>MTKLNESRWWIMNQKELEQLVIKNKSYCSEGQNAHYIPALAKVNPNQLGITLYNIKTRDMLSAGESSVKFAIESISKVPALLLAIEDNGLSNVLNHINTEATGFSFNSPLNMEINHDKHPLNPFVNIGAIETTSLIQGSSPDDCYSRLLSFIKEICHDNTISLNEEIYQSEAKTGDINRSLAYYLKGNNMLSKEVEGVLEVYFKQCSLNVTTENIAMMASVLANKGIKPWDNKRLISEESATLVKSVMTTAGLYDESGEFSAHVGIPGKSGVGGGLMGVSPNQFGIGVFSPPLDKSGNSLAGVRLLKDVVTKLHLNIFD</sequence>
<evidence type="ECO:0000256" key="4">
    <source>
        <dbReference type="ARBA" id="ARBA00022801"/>
    </source>
</evidence>
<feature type="binding site" evidence="6">
    <location>
        <position position="272"/>
    </location>
    <ligand>
        <name>substrate</name>
    </ligand>
</feature>
<evidence type="ECO:0000256" key="1">
    <source>
        <dbReference type="ARBA" id="ARBA00011076"/>
    </source>
</evidence>
<feature type="binding site" evidence="6">
    <location>
        <position position="178"/>
    </location>
    <ligand>
        <name>substrate</name>
    </ligand>
</feature>
<comment type="similarity">
    <text evidence="1 6">Belongs to the glutaminase family.</text>
</comment>
<feature type="binding site" evidence="6">
    <location>
        <position position="202"/>
    </location>
    <ligand>
        <name>substrate</name>
    </ligand>
</feature>
<keyword evidence="4 6" id="KW-0378">Hydrolase</keyword>
<evidence type="ECO:0000313" key="7">
    <source>
        <dbReference type="EMBL" id="UUV99003.1"/>
    </source>
</evidence>
<organism evidence="7 8">
    <name type="scientific">Vagococcus luciliae</name>
    <dbReference type="NCBI Taxonomy" id="2920380"/>
    <lineage>
        <taxon>Bacteria</taxon>
        <taxon>Bacillati</taxon>
        <taxon>Bacillota</taxon>
        <taxon>Bacilli</taxon>
        <taxon>Lactobacillales</taxon>
        <taxon>Enterococcaceae</taxon>
        <taxon>Vagococcus</taxon>
    </lineage>
</organism>
<protein>
    <recommendedName>
        <fullName evidence="3 6">Glutaminase</fullName>
        <ecNumber evidence="3 6">3.5.1.2</ecNumber>
    </recommendedName>
</protein>
<keyword evidence="8" id="KW-1185">Reference proteome</keyword>
<dbReference type="EMBL" id="CP102451">
    <property type="protein sequence ID" value="UUV99003.1"/>
    <property type="molecule type" value="Genomic_DNA"/>
</dbReference>
<accession>A0ABY5NZL8</accession>
<dbReference type="SUPFAM" id="SSF56601">
    <property type="entry name" value="beta-lactamase/transpeptidase-like"/>
    <property type="match status" value="1"/>
</dbReference>
<dbReference type="Gene3D" id="3.40.710.10">
    <property type="entry name" value="DD-peptidase/beta-lactamase superfamily"/>
    <property type="match status" value="1"/>
</dbReference>
<dbReference type="EC" id="3.5.1.2" evidence="3 6"/>
<keyword evidence="6" id="KW-0007">Acetylation</keyword>
<dbReference type="PANTHER" id="PTHR12544:SF29">
    <property type="entry name" value="GLUTAMINASE"/>
    <property type="match status" value="1"/>
</dbReference>
<evidence type="ECO:0000256" key="5">
    <source>
        <dbReference type="ARBA" id="ARBA00049534"/>
    </source>
</evidence>
<proteinExistence type="inferred from homology"/>
<feature type="binding site" evidence="6">
    <location>
        <position position="171"/>
    </location>
    <ligand>
        <name>substrate</name>
    </ligand>
</feature>
<comment type="subunit">
    <text evidence="2 6">Homotetramer.</text>
</comment>
<feature type="binding site" evidence="6">
    <location>
        <position position="254"/>
    </location>
    <ligand>
        <name>substrate</name>
    </ligand>
</feature>
<dbReference type="InterPro" id="IPR012338">
    <property type="entry name" value="Beta-lactam/transpept-like"/>
</dbReference>
<name>A0ABY5NZL8_9ENTE</name>
<evidence type="ECO:0000256" key="3">
    <source>
        <dbReference type="ARBA" id="ARBA00012918"/>
    </source>
</evidence>
<dbReference type="PANTHER" id="PTHR12544">
    <property type="entry name" value="GLUTAMINASE"/>
    <property type="match status" value="1"/>
</dbReference>
<comment type="catalytic activity">
    <reaction evidence="5 6">
        <text>L-glutamine + H2O = L-glutamate + NH4(+)</text>
        <dbReference type="Rhea" id="RHEA:15889"/>
        <dbReference type="ChEBI" id="CHEBI:15377"/>
        <dbReference type="ChEBI" id="CHEBI:28938"/>
        <dbReference type="ChEBI" id="CHEBI:29985"/>
        <dbReference type="ChEBI" id="CHEBI:58359"/>
        <dbReference type="EC" id="3.5.1.2"/>
    </reaction>
</comment>
<dbReference type="GO" id="GO:0004359">
    <property type="term" value="F:glutaminase activity"/>
    <property type="evidence" value="ECO:0007669"/>
    <property type="project" value="UniProtKB-EC"/>
</dbReference>
<evidence type="ECO:0000256" key="6">
    <source>
        <dbReference type="HAMAP-Rule" id="MF_00313"/>
    </source>
</evidence>
<reference evidence="7" key="2">
    <citation type="submission" date="2022-08" db="EMBL/GenBank/DDBJ databases">
        <authorList>
            <person name="Poehlein A."/>
            <person name="Guzman J."/>
            <person name="Daniel R."/>
            <person name="Vilcinskas A."/>
        </authorList>
    </citation>
    <scope>NUCLEOTIDE SEQUENCE</scope>
    <source>
        <strain evidence="7">G314FT</strain>
    </source>
</reference>
<dbReference type="Proteomes" id="UP001058273">
    <property type="component" value="Chromosome"/>
</dbReference>
<gene>
    <name evidence="6 7" type="primary">glsA</name>
    <name evidence="7" type="ORF">G314FT_11610</name>
</gene>
<feature type="binding site" evidence="6">
    <location>
        <position position="126"/>
    </location>
    <ligand>
        <name>substrate</name>
    </ligand>
</feature>
<reference evidence="7" key="1">
    <citation type="submission" date="2022-08" db="EMBL/GenBank/DDBJ databases">
        <title>Genome sequence of Vagococcus luciliae DSM 112651.</title>
        <authorList>
            <person name="Juan G."/>
            <person name="Anja P."/>
            <person name="Rolf D."/>
            <person name="Kampfer P."/>
            <person name="Vilcinskas A."/>
        </authorList>
    </citation>
    <scope>NUCLEOTIDE SEQUENCE</scope>
    <source>
        <strain evidence="7">G314FT</strain>
    </source>
</reference>